<organism evidence="1 2">
    <name type="scientific">Apiospora hydei</name>
    <dbReference type="NCBI Taxonomy" id="1337664"/>
    <lineage>
        <taxon>Eukaryota</taxon>
        <taxon>Fungi</taxon>
        <taxon>Dikarya</taxon>
        <taxon>Ascomycota</taxon>
        <taxon>Pezizomycotina</taxon>
        <taxon>Sordariomycetes</taxon>
        <taxon>Xylariomycetidae</taxon>
        <taxon>Amphisphaeriales</taxon>
        <taxon>Apiosporaceae</taxon>
        <taxon>Apiospora</taxon>
    </lineage>
</organism>
<proteinExistence type="predicted"/>
<protein>
    <submittedName>
        <fullName evidence="1">Uncharacterized protein</fullName>
    </submittedName>
</protein>
<evidence type="ECO:0000313" key="2">
    <source>
        <dbReference type="Proteomes" id="UP001433268"/>
    </source>
</evidence>
<evidence type="ECO:0000313" key="1">
    <source>
        <dbReference type="EMBL" id="KAK8084442.1"/>
    </source>
</evidence>
<comment type="caution">
    <text evidence="1">The sequence shown here is derived from an EMBL/GenBank/DDBJ whole genome shotgun (WGS) entry which is preliminary data.</text>
</comment>
<dbReference type="GeneID" id="92043088"/>
<reference evidence="1 2" key="1">
    <citation type="submission" date="2023-01" db="EMBL/GenBank/DDBJ databases">
        <title>Analysis of 21 Apiospora genomes using comparative genomics revels a genus with tremendous synthesis potential of carbohydrate active enzymes and secondary metabolites.</title>
        <authorList>
            <person name="Sorensen T."/>
        </authorList>
    </citation>
    <scope>NUCLEOTIDE SEQUENCE [LARGE SCALE GENOMIC DNA]</scope>
    <source>
        <strain evidence="1 2">CBS 114990</strain>
    </source>
</reference>
<gene>
    <name evidence="1" type="ORF">PG997_005713</name>
</gene>
<keyword evidence="2" id="KW-1185">Reference proteome</keyword>
<dbReference type="RefSeq" id="XP_066668951.1">
    <property type="nucleotide sequence ID" value="XM_066810028.1"/>
</dbReference>
<sequence length="279" mass="31363">MAGTNNVVLHNAKAYAQQAKESLAFRRFLLLAKMAEDAGLCAQDIRFVLSKYHQWLEPAGRANLARFAGNHINYVSRNVGAIPTSLYEVKKEGGRDYELRKSILQGAVDEVLRDPLTLYGEKGWFLDFVCWLKWGEPLELAVLDPAMYAVLMAQQLLASPGLVLPEPVMGRVKQAWWSTFNIKSKAQLEACACAPVADEEFGKAVYPNHGEKMQALTDLMDDVFARLGPPLDRQKLCDQPWEKKPKPLNDLGFNKRWTDLLHLLQALGVKNRIVAQEAE</sequence>
<accession>A0ABR1WN45</accession>
<name>A0ABR1WN45_9PEZI</name>
<dbReference type="Proteomes" id="UP001433268">
    <property type="component" value="Unassembled WGS sequence"/>
</dbReference>
<dbReference type="EMBL" id="JAQQWN010000005">
    <property type="protein sequence ID" value="KAK8084442.1"/>
    <property type="molecule type" value="Genomic_DNA"/>
</dbReference>